<dbReference type="GO" id="GO:0005524">
    <property type="term" value="F:ATP binding"/>
    <property type="evidence" value="ECO:0007669"/>
    <property type="project" value="UniProtKB-KW"/>
</dbReference>
<dbReference type="InterPro" id="IPR004412">
    <property type="entry name" value="GatA"/>
</dbReference>
<keyword evidence="1 5" id="KW-0436">Ligase</keyword>
<dbReference type="Proteomes" id="UP000095038">
    <property type="component" value="Unassembled WGS sequence"/>
</dbReference>
<keyword evidence="3 5" id="KW-0067">ATP-binding</keyword>
<dbReference type="GO" id="GO:0005739">
    <property type="term" value="C:mitochondrion"/>
    <property type="evidence" value="ECO:0007669"/>
    <property type="project" value="UniProtKB-SubCell"/>
</dbReference>
<dbReference type="PANTHER" id="PTHR11895">
    <property type="entry name" value="TRANSAMIDASE"/>
    <property type="match status" value="1"/>
</dbReference>
<feature type="compositionally biased region" description="Basic and acidic residues" evidence="6">
    <location>
        <begin position="338"/>
        <end position="351"/>
    </location>
</feature>
<keyword evidence="9" id="KW-1185">Reference proteome</keyword>
<feature type="active site" description="Charge relay system" evidence="5">
    <location>
        <position position="57"/>
    </location>
</feature>
<dbReference type="GO" id="GO:0007029">
    <property type="term" value="P:endoplasmic reticulum organization"/>
    <property type="evidence" value="ECO:0007669"/>
    <property type="project" value="EnsemblFungi"/>
</dbReference>
<reference evidence="9" key="1">
    <citation type="submission" date="2016-05" db="EMBL/GenBank/DDBJ databases">
        <title>Comparative genomics of biotechnologically important yeasts.</title>
        <authorList>
            <consortium name="DOE Joint Genome Institute"/>
            <person name="Riley R."/>
            <person name="Haridas S."/>
            <person name="Wolfe K.H."/>
            <person name="Lopes M.R."/>
            <person name="Hittinger C.T."/>
            <person name="Goker M."/>
            <person name="Salamov A."/>
            <person name="Wisecaver J."/>
            <person name="Long T.M."/>
            <person name="Aerts A.L."/>
            <person name="Barry K."/>
            <person name="Choi C."/>
            <person name="Clum A."/>
            <person name="Coughlan A.Y."/>
            <person name="Deshpande S."/>
            <person name="Douglass A.P."/>
            <person name="Hanson S.J."/>
            <person name="Klenk H.-P."/>
            <person name="Labutti K."/>
            <person name="Lapidus A."/>
            <person name="Lindquist E."/>
            <person name="Lipzen A."/>
            <person name="Meier-Kolthoff J.P."/>
            <person name="Ohm R.A."/>
            <person name="Otillar R.P."/>
            <person name="Pangilinan J."/>
            <person name="Peng Y."/>
            <person name="Rokas A."/>
            <person name="Rosa C.A."/>
            <person name="Scheuner C."/>
            <person name="Sibirny A.A."/>
            <person name="Slot J.C."/>
            <person name="Stielow J.B."/>
            <person name="Sun H."/>
            <person name="Kurtzman C.P."/>
            <person name="Blackwell M."/>
            <person name="Grigoriev I.V."/>
            <person name="Jeffries T.W."/>
        </authorList>
    </citation>
    <scope>NUCLEOTIDE SEQUENCE [LARGE SCALE GENOMIC DNA]</scope>
    <source>
        <strain evidence="9">DSM 1968</strain>
    </source>
</reference>
<evidence type="ECO:0000313" key="8">
    <source>
        <dbReference type="EMBL" id="ODV60621.1"/>
    </source>
</evidence>
<dbReference type="InParanoid" id="A0A1D2VG41"/>
<comment type="subcellular location">
    <subcellularLocation>
        <location evidence="5">Mitochondrion</location>
    </subcellularLocation>
</comment>
<keyword evidence="2 5" id="KW-0547">Nucleotide-binding</keyword>
<dbReference type="HAMAP" id="MF_00120">
    <property type="entry name" value="GatA"/>
    <property type="match status" value="1"/>
</dbReference>
<evidence type="ECO:0000256" key="3">
    <source>
        <dbReference type="ARBA" id="ARBA00022840"/>
    </source>
</evidence>
<organism evidence="8 9">
    <name type="scientific">Ascoidea rubescens DSM 1968</name>
    <dbReference type="NCBI Taxonomy" id="1344418"/>
    <lineage>
        <taxon>Eukaryota</taxon>
        <taxon>Fungi</taxon>
        <taxon>Dikarya</taxon>
        <taxon>Ascomycota</taxon>
        <taxon>Saccharomycotina</taxon>
        <taxon>Saccharomycetes</taxon>
        <taxon>Ascoideaceae</taxon>
        <taxon>Ascoidea</taxon>
    </lineage>
</organism>
<comment type="similarity">
    <text evidence="5">Belongs to the amidase family. GatA subfamily.</text>
</comment>
<feature type="active site" description="Charge relay system" evidence="5">
    <location>
        <position position="146"/>
    </location>
</feature>
<proteinExistence type="inferred from homology"/>
<dbReference type="STRING" id="1344418.A0A1D2VG41"/>
<dbReference type="AlphaFoldDB" id="A0A1D2VG41"/>
<protein>
    <recommendedName>
        <fullName evidence="5">Glutamyl-tRNA(Gln) amidotransferase subunit A, mitochondrial</fullName>
        <shortName evidence="5">Glu-AdT subunit A</shortName>
        <ecNumber evidence="5">6.3.5.7</ecNumber>
    </recommendedName>
</protein>
<evidence type="ECO:0000256" key="1">
    <source>
        <dbReference type="ARBA" id="ARBA00022598"/>
    </source>
</evidence>
<evidence type="ECO:0000313" key="9">
    <source>
        <dbReference type="Proteomes" id="UP000095038"/>
    </source>
</evidence>
<name>A0A1D2VG41_9ASCO</name>
<feature type="active site" description="Acyl-ester intermediate" evidence="5">
    <location>
        <position position="170"/>
    </location>
</feature>
<dbReference type="GO" id="GO:0070681">
    <property type="term" value="P:glutaminyl-tRNAGln biosynthesis via transamidation"/>
    <property type="evidence" value="ECO:0007669"/>
    <property type="project" value="UniProtKB-UniRule"/>
</dbReference>
<evidence type="ECO:0000256" key="4">
    <source>
        <dbReference type="ARBA" id="ARBA00022917"/>
    </source>
</evidence>
<dbReference type="GO" id="GO:0032543">
    <property type="term" value="P:mitochondrial translation"/>
    <property type="evidence" value="ECO:0007669"/>
    <property type="project" value="UniProtKB-UniRule"/>
</dbReference>
<dbReference type="PANTHER" id="PTHR11895:SF7">
    <property type="entry name" value="GLUTAMYL-TRNA(GLN) AMIDOTRANSFERASE SUBUNIT A, MITOCHONDRIAL"/>
    <property type="match status" value="1"/>
</dbReference>
<dbReference type="Pfam" id="PF01425">
    <property type="entry name" value="Amidase"/>
    <property type="match status" value="1"/>
</dbReference>
<accession>A0A1D2VG41</accession>
<feature type="region of interest" description="Disordered" evidence="6">
    <location>
        <begin position="327"/>
        <end position="351"/>
    </location>
</feature>
<dbReference type="OrthoDB" id="421993at2759"/>
<dbReference type="EC" id="6.3.5.7" evidence="5"/>
<evidence type="ECO:0000256" key="2">
    <source>
        <dbReference type="ARBA" id="ARBA00022741"/>
    </source>
</evidence>
<evidence type="ECO:0000256" key="5">
    <source>
        <dbReference type="HAMAP-Rule" id="MF_03150"/>
    </source>
</evidence>
<feature type="domain" description="Amidase" evidence="7">
    <location>
        <begin position="12"/>
        <end position="499"/>
    </location>
</feature>
<dbReference type="Gene3D" id="3.90.1300.10">
    <property type="entry name" value="Amidase signature (AS) domain"/>
    <property type="match status" value="1"/>
</dbReference>
<dbReference type="RefSeq" id="XP_020046928.1">
    <property type="nucleotide sequence ID" value="XM_020190625.1"/>
</dbReference>
<dbReference type="GO" id="GO:0030956">
    <property type="term" value="C:glutamyl-tRNA(Gln) amidotransferase complex"/>
    <property type="evidence" value="ECO:0007669"/>
    <property type="project" value="UniProtKB-UniRule"/>
</dbReference>
<dbReference type="InterPro" id="IPR000120">
    <property type="entry name" value="Amidase"/>
</dbReference>
<dbReference type="GO" id="GO:0050567">
    <property type="term" value="F:glutaminyl-tRNA synthase (glutamine-hydrolyzing) activity"/>
    <property type="evidence" value="ECO:0007669"/>
    <property type="project" value="UniProtKB-UniRule"/>
</dbReference>
<comment type="function">
    <text evidence="5">Allows the formation of correctly charged Gln-tRNA(Gln) through the transamidation of misacylated Glu-tRNA(Gln) in the mitochondria. The reaction takes place in the presence of glutamine and ATP through an activated gamma-phospho-Glu-tRNA(Gln).</text>
</comment>
<dbReference type="FunCoup" id="A0A1D2VG41">
    <property type="interactions" value="361"/>
</dbReference>
<dbReference type="EMBL" id="KV454481">
    <property type="protein sequence ID" value="ODV60621.1"/>
    <property type="molecule type" value="Genomic_DNA"/>
</dbReference>
<keyword evidence="4 5" id="KW-0648">Protein biosynthesis</keyword>
<comment type="subunit">
    <text evidence="5">Subunit of the heterotrimeric GatFAB amidotransferase (AdT) complex, composed of A, B and F subunits.</text>
</comment>
<gene>
    <name evidence="5" type="primary">HER2</name>
    <name evidence="8" type="ORF">ASCRUDRAFT_35596</name>
</gene>
<dbReference type="GeneID" id="30964261"/>
<keyword evidence="5" id="KW-0496">Mitochondrion</keyword>
<dbReference type="InterPro" id="IPR036928">
    <property type="entry name" value="AS_sf"/>
</dbReference>
<dbReference type="InterPro" id="IPR023631">
    <property type="entry name" value="Amidase_dom"/>
</dbReference>
<evidence type="ECO:0000256" key="6">
    <source>
        <dbReference type="SAM" id="MobiDB-lite"/>
    </source>
</evidence>
<comment type="catalytic activity">
    <reaction evidence="5">
        <text>L-glutamyl-tRNA(Gln) + L-glutamine + ATP + H2O = L-glutaminyl-tRNA(Gln) + L-glutamate + ADP + phosphate + H(+)</text>
        <dbReference type="Rhea" id="RHEA:17521"/>
        <dbReference type="Rhea" id="RHEA-COMP:9681"/>
        <dbReference type="Rhea" id="RHEA-COMP:9684"/>
        <dbReference type="ChEBI" id="CHEBI:15377"/>
        <dbReference type="ChEBI" id="CHEBI:15378"/>
        <dbReference type="ChEBI" id="CHEBI:29985"/>
        <dbReference type="ChEBI" id="CHEBI:30616"/>
        <dbReference type="ChEBI" id="CHEBI:43474"/>
        <dbReference type="ChEBI" id="CHEBI:58359"/>
        <dbReference type="ChEBI" id="CHEBI:78520"/>
        <dbReference type="ChEBI" id="CHEBI:78521"/>
        <dbReference type="ChEBI" id="CHEBI:456216"/>
        <dbReference type="EC" id="6.3.5.7"/>
    </reaction>
</comment>
<dbReference type="SUPFAM" id="SSF75304">
    <property type="entry name" value="Amidase signature (AS) enzymes"/>
    <property type="match status" value="1"/>
</dbReference>
<sequence>MSIPNNLKPILARIDRIKHSNSLYNSLISVRDENVLKERTTNYFQKNKIVPYLCSIKDNIVTTEEATTCGSKILENYVSPFQATVVSILEGSNKGSQKDSQNFTKSIVIGKSNLDQFGMGSGTTNSIFEPTTNPLYKNQAHITGGSSGGAASIVTDDVCDYSIGTDTGGSIRLPAHYCGIIGFKPSYGRISRWGVIAYAQSFDTVGILSKDIKIIEDIYEQLNQYDPKDPTSLSNNLRKRIEEITKKRDEKLSIGLIQETNVEGISEEVSRSFNEAIEALFNINHTIRPVSLPSIKNSLPVYYTLALAEASSNLARYDGVRYGFHSKSSEASHGSDSSQKKDEFGPFSETRSEGFGKEVQKRILLGTYNLSSDSFKNNYLKANMVRKSLINQFNSVFKVPNVLSSTEEESKEQLRENKANNNKIDVLMFPVSTSTAPTLEDFLRKDSESSLNSYIDDVLTVPASLAGLPTIVVPWKSAANQMPIGIQVVGQFGDDQQVLEMGQLLLAINASQAAASESN</sequence>
<evidence type="ECO:0000259" key="7">
    <source>
        <dbReference type="Pfam" id="PF01425"/>
    </source>
</evidence>